<protein>
    <submittedName>
        <fullName evidence="2">10364_t:CDS:1</fullName>
    </submittedName>
</protein>
<sequence length="82" mass="9134">MEFDEVLAENDGPPGWKARRRRDATADDAFISKRDRLADGGDSRKSRTILLCHDAKNGKLPSASRDNGVSIFNRVHRILVNG</sequence>
<feature type="region of interest" description="Disordered" evidence="1">
    <location>
        <begin position="1"/>
        <end position="24"/>
    </location>
</feature>
<evidence type="ECO:0000313" key="3">
    <source>
        <dbReference type="Proteomes" id="UP000789739"/>
    </source>
</evidence>
<reference evidence="2" key="1">
    <citation type="submission" date="2021-06" db="EMBL/GenBank/DDBJ databases">
        <authorList>
            <person name="Kallberg Y."/>
            <person name="Tangrot J."/>
            <person name="Rosling A."/>
        </authorList>
    </citation>
    <scope>NUCLEOTIDE SEQUENCE</scope>
    <source>
        <strain evidence="2">BR232B</strain>
    </source>
</reference>
<keyword evidence="3" id="KW-1185">Reference proteome</keyword>
<organism evidence="2 3">
    <name type="scientific">Paraglomus brasilianum</name>
    <dbReference type="NCBI Taxonomy" id="144538"/>
    <lineage>
        <taxon>Eukaryota</taxon>
        <taxon>Fungi</taxon>
        <taxon>Fungi incertae sedis</taxon>
        <taxon>Mucoromycota</taxon>
        <taxon>Glomeromycotina</taxon>
        <taxon>Glomeromycetes</taxon>
        <taxon>Paraglomerales</taxon>
        <taxon>Paraglomeraceae</taxon>
        <taxon>Paraglomus</taxon>
    </lineage>
</organism>
<dbReference type="EMBL" id="CAJVPI010001173">
    <property type="protein sequence ID" value="CAG8598796.1"/>
    <property type="molecule type" value="Genomic_DNA"/>
</dbReference>
<gene>
    <name evidence="2" type="ORF">PBRASI_LOCUS7524</name>
</gene>
<dbReference type="AlphaFoldDB" id="A0A9N9CCM4"/>
<accession>A0A9N9CCM4</accession>
<evidence type="ECO:0000256" key="1">
    <source>
        <dbReference type="SAM" id="MobiDB-lite"/>
    </source>
</evidence>
<comment type="caution">
    <text evidence="2">The sequence shown here is derived from an EMBL/GenBank/DDBJ whole genome shotgun (WGS) entry which is preliminary data.</text>
</comment>
<evidence type="ECO:0000313" key="2">
    <source>
        <dbReference type="EMBL" id="CAG8598796.1"/>
    </source>
</evidence>
<dbReference type="Proteomes" id="UP000789739">
    <property type="component" value="Unassembled WGS sequence"/>
</dbReference>
<name>A0A9N9CCM4_9GLOM</name>
<proteinExistence type="predicted"/>